<organism evidence="1 2">
    <name type="scientific">Shewanella zhuhaiensis</name>
    <dbReference type="NCBI Taxonomy" id="2919576"/>
    <lineage>
        <taxon>Bacteria</taxon>
        <taxon>Pseudomonadati</taxon>
        <taxon>Pseudomonadota</taxon>
        <taxon>Gammaproteobacteria</taxon>
        <taxon>Alteromonadales</taxon>
        <taxon>Shewanellaceae</taxon>
        <taxon>Shewanella</taxon>
    </lineage>
</organism>
<evidence type="ECO:0000313" key="2">
    <source>
        <dbReference type="Proteomes" id="UP001297581"/>
    </source>
</evidence>
<protein>
    <submittedName>
        <fullName evidence="1">Uncharacterized protein</fullName>
    </submittedName>
</protein>
<keyword evidence="2" id="KW-1185">Reference proteome</keyword>
<sequence>MARIIEVLPQDSEIEELTSPKNAQAAKALKHRREVKRRLDDYLERAELRRALGVDDDEDF</sequence>
<name>A0AAJ1EYC9_9GAMM</name>
<accession>A0AAJ1EYC9</accession>
<dbReference type="Proteomes" id="UP001297581">
    <property type="component" value="Unassembled WGS sequence"/>
</dbReference>
<dbReference type="EMBL" id="JAKUDL010000001">
    <property type="protein sequence ID" value="MCH4292851.1"/>
    <property type="molecule type" value="Genomic_DNA"/>
</dbReference>
<dbReference type="AlphaFoldDB" id="A0AAJ1EYC9"/>
<evidence type="ECO:0000313" key="1">
    <source>
        <dbReference type="EMBL" id="MCH4292851.1"/>
    </source>
</evidence>
<proteinExistence type="predicted"/>
<comment type="caution">
    <text evidence="1">The sequence shown here is derived from an EMBL/GenBank/DDBJ whole genome shotgun (WGS) entry which is preliminary data.</text>
</comment>
<dbReference type="RefSeq" id="WP_126165654.1">
    <property type="nucleotide sequence ID" value="NZ_JAKUDL010000001.1"/>
</dbReference>
<reference evidence="1 2" key="1">
    <citation type="submission" date="2022-02" db="EMBL/GenBank/DDBJ databases">
        <title>The genome sequence of Shewanella sp. 3B26.</title>
        <authorList>
            <person name="Du J."/>
        </authorList>
    </citation>
    <scope>NUCLEOTIDE SEQUENCE [LARGE SCALE GENOMIC DNA]</scope>
    <source>
        <strain evidence="1 2">3B26</strain>
    </source>
</reference>
<gene>
    <name evidence="1" type="ORF">MJ923_00865</name>
</gene>